<sequence>MKKPKITIDDLLTFHFKRRHRR</sequence>
<organism evidence="1">
    <name type="scientific">Rhizophora mucronata</name>
    <name type="common">Asiatic mangrove</name>
    <dbReference type="NCBI Taxonomy" id="61149"/>
    <lineage>
        <taxon>Eukaryota</taxon>
        <taxon>Viridiplantae</taxon>
        <taxon>Streptophyta</taxon>
        <taxon>Embryophyta</taxon>
        <taxon>Tracheophyta</taxon>
        <taxon>Spermatophyta</taxon>
        <taxon>Magnoliopsida</taxon>
        <taxon>eudicotyledons</taxon>
        <taxon>Gunneridae</taxon>
        <taxon>Pentapetalae</taxon>
        <taxon>rosids</taxon>
        <taxon>fabids</taxon>
        <taxon>Malpighiales</taxon>
        <taxon>Rhizophoraceae</taxon>
        <taxon>Rhizophora</taxon>
    </lineage>
</organism>
<name>A0A2P2R324_RHIMU</name>
<protein>
    <submittedName>
        <fullName evidence="1">Uncharacterized protein</fullName>
    </submittedName>
</protein>
<dbReference type="EMBL" id="GGEC01093185">
    <property type="protein sequence ID" value="MBX73669.1"/>
    <property type="molecule type" value="Transcribed_RNA"/>
</dbReference>
<dbReference type="AlphaFoldDB" id="A0A2P2R324"/>
<proteinExistence type="predicted"/>
<evidence type="ECO:0000313" key="1">
    <source>
        <dbReference type="EMBL" id="MBX73669.1"/>
    </source>
</evidence>
<accession>A0A2P2R324</accession>
<reference evidence="1" key="1">
    <citation type="submission" date="2018-02" db="EMBL/GenBank/DDBJ databases">
        <title>Rhizophora mucronata_Transcriptome.</title>
        <authorList>
            <person name="Meera S.P."/>
            <person name="Sreeshan A."/>
            <person name="Augustine A."/>
        </authorList>
    </citation>
    <scope>NUCLEOTIDE SEQUENCE</scope>
    <source>
        <tissue evidence="1">Leaf</tissue>
    </source>
</reference>